<accession>A0A158KMC6</accession>
<gene>
    <name evidence="1" type="ORF">AWB74_06215</name>
</gene>
<evidence type="ECO:0008006" key="3">
    <source>
        <dbReference type="Google" id="ProtNLM"/>
    </source>
</evidence>
<sequence>MLLAKKFFDSTKAYLPDPVFLSITHRRRVGRFPDMRNPKTFNEKILQRCLYPDPRFADLTDKLKVREYVARKIGPVHLIPLIANPEAFTEEVFEHLPSAFVMKSNHGSGFVKIVEDKSRVSFEELSALSKQWLSTNFYNVARERHYRMIEPRVFFEKLLLAEGGKVPADLKVHVFNRPSGEQTIFIAVISDRFGDNPRGDTYDASWNVQDIWIGHYRRSEKPAPPPEKLDRVISIASILACEFEYVRVDVYELNGTIYFGELTFTPGAGVFPMRPDEVDYEWGRLIQPNVLHHANR</sequence>
<dbReference type="InterPro" id="IPR029465">
    <property type="entry name" value="ATPgrasp_TupA"/>
</dbReference>
<dbReference type="OrthoDB" id="9791827at2"/>
<evidence type="ECO:0000313" key="2">
    <source>
        <dbReference type="Proteomes" id="UP000055019"/>
    </source>
</evidence>
<dbReference type="EMBL" id="FCOM02000041">
    <property type="protein sequence ID" value="SAL82282.1"/>
    <property type="molecule type" value="Genomic_DNA"/>
</dbReference>
<evidence type="ECO:0000313" key="1">
    <source>
        <dbReference type="EMBL" id="SAL82282.1"/>
    </source>
</evidence>
<dbReference type="Proteomes" id="UP000055019">
    <property type="component" value="Unassembled WGS sequence"/>
</dbReference>
<dbReference type="AlphaFoldDB" id="A0A158KMC6"/>
<keyword evidence="2" id="KW-1185">Reference proteome</keyword>
<organism evidence="1 2">
    <name type="scientific">Caballeronia arvi</name>
    <dbReference type="NCBI Taxonomy" id="1777135"/>
    <lineage>
        <taxon>Bacteria</taxon>
        <taxon>Pseudomonadati</taxon>
        <taxon>Pseudomonadota</taxon>
        <taxon>Betaproteobacteria</taxon>
        <taxon>Burkholderiales</taxon>
        <taxon>Burkholderiaceae</taxon>
        <taxon>Caballeronia</taxon>
    </lineage>
</organism>
<proteinExistence type="predicted"/>
<dbReference type="Pfam" id="PF14305">
    <property type="entry name" value="ATPgrasp_TupA"/>
    <property type="match status" value="1"/>
</dbReference>
<protein>
    <recommendedName>
        <fullName evidence="3">Teichuronopeptide biosynthesis TupA-like protein</fullName>
    </recommendedName>
</protein>
<comment type="caution">
    <text evidence="1">The sequence shown here is derived from an EMBL/GenBank/DDBJ whole genome shotgun (WGS) entry which is preliminary data.</text>
</comment>
<reference evidence="1" key="1">
    <citation type="submission" date="2016-01" db="EMBL/GenBank/DDBJ databases">
        <authorList>
            <person name="Peeters C."/>
        </authorList>
    </citation>
    <scope>NUCLEOTIDE SEQUENCE [LARGE SCALE GENOMIC DNA]</scope>
    <source>
        <strain evidence="1">LMG 29317</strain>
    </source>
</reference>
<name>A0A158KMC6_9BURK</name>